<organism evidence="6 7">
    <name type="scientific">Mycoplasmopsis bovigenitalium 51080</name>
    <dbReference type="NCBI Taxonomy" id="1188235"/>
    <lineage>
        <taxon>Bacteria</taxon>
        <taxon>Bacillati</taxon>
        <taxon>Mycoplasmatota</taxon>
        <taxon>Mycoplasmoidales</taxon>
        <taxon>Metamycoplasmataceae</taxon>
        <taxon>Mycoplasmopsis</taxon>
    </lineage>
</organism>
<dbReference type="STRING" id="1188235.MBVG_4210"/>
<feature type="transmembrane region" description="Helical" evidence="5">
    <location>
        <begin position="267"/>
        <end position="290"/>
    </location>
</feature>
<evidence type="ECO:0000313" key="7">
    <source>
        <dbReference type="Proteomes" id="UP000013220"/>
    </source>
</evidence>
<dbReference type="InterPro" id="IPR023271">
    <property type="entry name" value="Aquaporin-like"/>
</dbReference>
<evidence type="ECO:0000256" key="1">
    <source>
        <dbReference type="ARBA" id="ARBA00004141"/>
    </source>
</evidence>
<dbReference type="GO" id="GO:0016020">
    <property type="term" value="C:membrane"/>
    <property type="evidence" value="ECO:0007669"/>
    <property type="project" value="UniProtKB-SubCell"/>
</dbReference>
<keyword evidence="4 5" id="KW-0472">Membrane</keyword>
<feature type="transmembrane region" description="Helical" evidence="5">
    <location>
        <begin position="112"/>
        <end position="135"/>
    </location>
</feature>
<dbReference type="eggNOG" id="ENOG5031YD5">
    <property type="taxonomic scope" value="Bacteria"/>
</dbReference>
<evidence type="ECO:0000256" key="4">
    <source>
        <dbReference type="ARBA" id="ARBA00023136"/>
    </source>
</evidence>
<sequence>MFNTPGAALKVYWNPTVFSFEIICVFLIVYLLLIWKLIAIMNKKQHNKLFMSTGYIVVIAIAILFPFGIGSIGAKTAIYPFINPFNIITNSIIKGYGVIGQSKQHPAPLLKGIPYIFGGQIIGALVGLILFWVSFKGIKSYFKNNEDYSELKRYSFYHFFKNDTKTNFGSWGTKEIVFIALFVLATTFTGFINKTNYDIDHFQVVLIQILLIGFITIISSYFGYFEFHLLFPLIIIFVKTIELIGLKGDKVARKELRKEYLKSFLRFIFITIVSIIIPILVGFMVIAIKIKQNVNISLS</sequence>
<feature type="transmembrane region" description="Helical" evidence="5">
    <location>
        <begin position="12"/>
        <end position="37"/>
    </location>
</feature>
<keyword evidence="2 5" id="KW-0812">Transmembrane</keyword>
<evidence type="ECO:0000256" key="5">
    <source>
        <dbReference type="SAM" id="Phobius"/>
    </source>
</evidence>
<dbReference type="PATRIC" id="fig|1188235.3.peg.436"/>
<name>N9VCI4_9BACT</name>
<gene>
    <name evidence="6" type="ORF">MBVG_4210</name>
</gene>
<accession>N9VCI4</accession>
<keyword evidence="7" id="KW-1185">Reference proteome</keyword>
<comment type="caution">
    <text evidence="6">The sequence shown here is derived from an EMBL/GenBank/DDBJ whole genome shotgun (WGS) entry which is preliminary data.</text>
</comment>
<dbReference type="AlphaFoldDB" id="N9VCI4"/>
<dbReference type="Gene3D" id="1.20.1080.10">
    <property type="entry name" value="Glycerol uptake facilitator protein"/>
    <property type="match status" value="1"/>
</dbReference>
<dbReference type="NCBIfam" id="NF046011">
    <property type="entry name" value="MAG4940_fam"/>
    <property type="match status" value="1"/>
</dbReference>
<proteinExistence type="predicted"/>
<feature type="transmembrane region" description="Helical" evidence="5">
    <location>
        <begin position="49"/>
        <end position="69"/>
    </location>
</feature>
<keyword evidence="3 5" id="KW-1133">Transmembrane helix</keyword>
<comment type="subcellular location">
    <subcellularLocation>
        <location evidence="1">Membrane</location>
        <topology evidence="1">Multi-pass membrane protein</topology>
    </subcellularLocation>
</comment>
<feature type="transmembrane region" description="Helical" evidence="5">
    <location>
        <begin position="229"/>
        <end position="246"/>
    </location>
</feature>
<evidence type="ECO:0000256" key="3">
    <source>
        <dbReference type="ARBA" id="ARBA00022989"/>
    </source>
</evidence>
<dbReference type="EMBL" id="AORH01000026">
    <property type="protein sequence ID" value="ENY69398.1"/>
    <property type="molecule type" value="Genomic_DNA"/>
</dbReference>
<reference evidence="6 7" key="1">
    <citation type="journal article" date="2013" name="Genome Announc.">
        <title>Draft Genome Sequences of Mycoplasma alkalescens, Mycoplasma arginini, and Mycoplasma bovigenitalium, Three Species with Equivocal Pathogenic Status for Cattle.</title>
        <authorList>
            <person name="Manso-Silvan L."/>
            <person name="Tardy F."/>
            <person name="Baranowski E."/>
            <person name="Barre A."/>
            <person name="Blanchard A."/>
            <person name="Breton M."/>
            <person name="Couture C."/>
            <person name="Citti C."/>
            <person name="Dordet-Frisoni E."/>
            <person name="Dupuy V."/>
            <person name="Gaurivaud P."/>
            <person name="Jacob D."/>
            <person name="Lemaitre C."/>
            <person name="Nikolski M."/>
            <person name="Nouvel L.X."/>
            <person name="Poumarat F."/>
            <person name="Thebault P."/>
            <person name="Theil S."/>
            <person name="Thiaucourt F."/>
            <person name="Sirand-Pugnet P."/>
        </authorList>
    </citation>
    <scope>NUCLEOTIDE SEQUENCE [LARGE SCALE GENOMIC DNA]</scope>
    <source>
        <strain evidence="6 7">51080</strain>
    </source>
</reference>
<protein>
    <submittedName>
        <fullName evidence="6">Transmembrane protein</fullName>
    </submittedName>
</protein>
<dbReference type="Proteomes" id="UP000013220">
    <property type="component" value="Unassembled WGS sequence"/>
</dbReference>
<dbReference type="OrthoDB" id="396688at2"/>
<feature type="transmembrane region" description="Helical" evidence="5">
    <location>
        <begin position="176"/>
        <end position="192"/>
    </location>
</feature>
<evidence type="ECO:0000313" key="6">
    <source>
        <dbReference type="EMBL" id="ENY69398.1"/>
    </source>
</evidence>
<dbReference type="RefSeq" id="WP_004420789.1">
    <property type="nucleotide sequence ID" value="NZ_AORH01000026.1"/>
</dbReference>
<evidence type="ECO:0000256" key="2">
    <source>
        <dbReference type="ARBA" id="ARBA00022692"/>
    </source>
</evidence>
<feature type="transmembrane region" description="Helical" evidence="5">
    <location>
        <begin position="204"/>
        <end position="223"/>
    </location>
</feature>